<dbReference type="PANTHER" id="PTHR42748">
    <property type="entry name" value="NITROGEN METABOLITE REPRESSION PROTEIN NMRA FAMILY MEMBER"/>
    <property type="match status" value="1"/>
</dbReference>
<gene>
    <name evidence="4" type="ORF">M501DRAFT_976536</name>
</gene>
<dbReference type="Gene3D" id="3.90.25.10">
    <property type="entry name" value="UDP-galactose 4-epimerase, domain 1"/>
    <property type="match status" value="1"/>
</dbReference>
<reference evidence="4" key="1">
    <citation type="journal article" date="2020" name="Stud. Mycol.">
        <title>101 Dothideomycetes genomes: a test case for predicting lifestyles and emergence of pathogens.</title>
        <authorList>
            <person name="Haridas S."/>
            <person name="Albert R."/>
            <person name="Binder M."/>
            <person name="Bloem J."/>
            <person name="Labutti K."/>
            <person name="Salamov A."/>
            <person name="Andreopoulos B."/>
            <person name="Baker S."/>
            <person name="Barry K."/>
            <person name="Bills G."/>
            <person name="Bluhm B."/>
            <person name="Cannon C."/>
            <person name="Castanera R."/>
            <person name="Culley D."/>
            <person name="Daum C."/>
            <person name="Ezra D."/>
            <person name="Gonzalez J."/>
            <person name="Henrissat B."/>
            <person name="Kuo A."/>
            <person name="Liang C."/>
            <person name="Lipzen A."/>
            <person name="Lutzoni F."/>
            <person name="Magnuson J."/>
            <person name="Mondo S."/>
            <person name="Nolan M."/>
            <person name="Ohm R."/>
            <person name="Pangilinan J."/>
            <person name="Park H.-J."/>
            <person name="Ramirez L."/>
            <person name="Alfaro M."/>
            <person name="Sun H."/>
            <person name="Tritt A."/>
            <person name="Yoshinaga Y."/>
            <person name="Zwiers L.-H."/>
            <person name="Turgeon B."/>
            <person name="Goodwin S."/>
            <person name="Spatafora J."/>
            <person name="Crous P."/>
            <person name="Grigoriev I."/>
        </authorList>
    </citation>
    <scope>NUCLEOTIDE SEQUENCE</scope>
    <source>
        <strain evidence="4">CBS 101060</strain>
    </source>
</reference>
<sequence length="303" mass="33139">MSKVILVTGATGKQGGAVIKSLLSSPTKYNILAVTRDPSSSSAQKLAAKSPSVKPIKGDLNDVPSLFAAAKEVSSEPIWGVYSVQISQGKGASHEGEIRQGISLVDESIKNSVKHFVYSSVDRGGESKSWENETPIPHFQTKHKIEHHLRDNAGAMSWTILRPAAFMDNLTPEFQSKVFLAALTNKMGDKKLQWVATEDIGAFAAKSFDNPEEWNHKAISLAGDELNAAEVSRAIQNTTGTPFKATFSILGSALMWAMKEFDHMISWFAAEGYGADIQQLRKIHPGLKDMESWLKETSDFDTK</sequence>
<accession>A0A9P4S8Z8</accession>
<comment type="caution">
    <text evidence="4">The sequence shown here is derived from an EMBL/GenBank/DDBJ whole genome shotgun (WGS) entry which is preliminary data.</text>
</comment>
<evidence type="ECO:0000313" key="4">
    <source>
        <dbReference type="EMBL" id="KAF2838283.1"/>
    </source>
</evidence>
<dbReference type="EMBL" id="MU006097">
    <property type="protein sequence ID" value="KAF2838283.1"/>
    <property type="molecule type" value="Genomic_DNA"/>
</dbReference>
<evidence type="ECO:0000313" key="5">
    <source>
        <dbReference type="Proteomes" id="UP000799429"/>
    </source>
</evidence>
<protein>
    <submittedName>
        <fullName evidence="4">NmrA family protein-like protein</fullName>
    </submittedName>
</protein>
<dbReference type="InterPro" id="IPR051164">
    <property type="entry name" value="NmrA-like_oxidored"/>
</dbReference>
<dbReference type="Proteomes" id="UP000799429">
    <property type="component" value="Unassembled WGS sequence"/>
</dbReference>
<dbReference type="AlphaFoldDB" id="A0A9P4S8Z8"/>
<comment type="similarity">
    <text evidence="1">Belongs to the NmrA-type oxidoreductase family.</text>
</comment>
<feature type="domain" description="NmrA-like" evidence="3">
    <location>
        <begin position="1"/>
        <end position="279"/>
    </location>
</feature>
<proteinExistence type="inferred from homology"/>
<name>A0A9P4S8Z8_9PEZI</name>
<dbReference type="InterPro" id="IPR036291">
    <property type="entry name" value="NAD(P)-bd_dom_sf"/>
</dbReference>
<dbReference type="Gene3D" id="3.40.50.720">
    <property type="entry name" value="NAD(P)-binding Rossmann-like Domain"/>
    <property type="match status" value="1"/>
</dbReference>
<organism evidence="4 5">
    <name type="scientific">Patellaria atrata CBS 101060</name>
    <dbReference type="NCBI Taxonomy" id="1346257"/>
    <lineage>
        <taxon>Eukaryota</taxon>
        <taxon>Fungi</taxon>
        <taxon>Dikarya</taxon>
        <taxon>Ascomycota</taxon>
        <taxon>Pezizomycotina</taxon>
        <taxon>Dothideomycetes</taxon>
        <taxon>Dothideomycetes incertae sedis</taxon>
        <taxon>Patellariales</taxon>
        <taxon>Patellariaceae</taxon>
        <taxon>Patellaria</taxon>
    </lineage>
</organism>
<dbReference type="OrthoDB" id="9997102at2759"/>
<dbReference type="GO" id="GO:0005634">
    <property type="term" value="C:nucleus"/>
    <property type="evidence" value="ECO:0007669"/>
    <property type="project" value="TreeGrafter"/>
</dbReference>
<keyword evidence="5" id="KW-1185">Reference proteome</keyword>
<dbReference type="CDD" id="cd05251">
    <property type="entry name" value="NmrA_like_SDR_a"/>
    <property type="match status" value="1"/>
</dbReference>
<dbReference type="InterPro" id="IPR008030">
    <property type="entry name" value="NmrA-like"/>
</dbReference>
<evidence type="ECO:0000259" key="3">
    <source>
        <dbReference type="Pfam" id="PF05368"/>
    </source>
</evidence>
<evidence type="ECO:0000256" key="2">
    <source>
        <dbReference type="ARBA" id="ARBA00022857"/>
    </source>
</evidence>
<keyword evidence="2" id="KW-0521">NADP</keyword>
<dbReference type="SUPFAM" id="SSF51735">
    <property type="entry name" value="NAD(P)-binding Rossmann-fold domains"/>
    <property type="match status" value="1"/>
</dbReference>
<dbReference type="Pfam" id="PF05368">
    <property type="entry name" value="NmrA"/>
    <property type="match status" value="1"/>
</dbReference>
<dbReference type="PANTHER" id="PTHR42748:SF25">
    <property type="entry name" value="NMRA FAMILY PROTEIN"/>
    <property type="match status" value="1"/>
</dbReference>
<evidence type="ECO:0000256" key="1">
    <source>
        <dbReference type="ARBA" id="ARBA00006328"/>
    </source>
</evidence>